<organism evidence="1 2">
    <name type="scientific">Rubidibacter lacunae KORDI 51-2</name>
    <dbReference type="NCBI Taxonomy" id="582515"/>
    <lineage>
        <taxon>Bacteria</taxon>
        <taxon>Bacillati</taxon>
        <taxon>Cyanobacteriota</taxon>
        <taxon>Cyanophyceae</taxon>
        <taxon>Oscillatoriophycideae</taxon>
        <taxon>Chroococcales</taxon>
        <taxon>Aphanothecaceae</taxon>
        <taxon>Rubidibacter</taxon>
    </lineage>
</organism>
<dbReference type="Proteomes" id="UP000016960">
    <property type="component" value="Unassembled WGS sequence"/>
</dbReference>
<evidence type="ECO:0000313" key="1">
    <source>
        <dbReference type="EMBL" id="ERN42989.1"/>
    </source>
</evidence>
<protein>
    <submittedName>
        <fullName evidence="1">Uncharacterized protein</fullName>
    </submittedName>
</protein>
<comment type="caution">
    <text evidence="1">The sequence shown here is derived from an EMBL/GenBank/DDBJ whole genome shotgun (WGS) entry which is preliminary data.</text>
</comment>
<dbReference type="AlphaFoldDB" id="U5DQU1"/>
<dbReference type="RefSeq" id="WP_022604044.1">
    <property type="nucleotide sequence ID" value="NZ_ASSJ01000004.1"/>
</dbReference>
<dbReference type="InParanoid" id="U5DQU1"/>
<evidence type="ECO:0000313" key="2">
    <source>
        <dbReference type="Proteomes" id="UP000016960"/>
    </source>
</evidence>
<accession>U5DQU1</accession>
<name>U5DQU1_9CHRO</name>
<proteinExistence type="predicted"/>
<dbReference type="EMBL" id="ASSJ01000004">
    <property type="protein sequence ID" value="ERN42989.1"/>
    <property type="molecule type" value="Genomic_DNA"/>
</dbReference>
<sequence>MQTHYSPAGRTARVGVLVGNARQPLAVLDRPNSVRLTSIEEGVELKIQTAVQVNV</sequence>
<keyword evidence="2" id="KW-1185">Reference proteome</keyword>
<gene>
    <name evidence="1" type="ORF">KR51_00003000</name>
</gene>
<reference evidence="1 2" key="1">
    <citation type="submission" date="2013-05" db="EMBL/GenBank/DDBJ databases">
        <title>Draft genome sequence of Rubidibacter lacunae KORDI 51-2.</title>
        <authorList>
            <person name="Choi D.H."/>
            <person name="Noh J.H."/>
            <person name="Kwon K.-K."/>
            <person name="Lee J.-H."/>
            <person name="Ryu J.-Y."/>
        </authorList>
    </citation>
    <scope>NUCLEOTIDE SEQUENCE [LARGE SCALE GENOMIC DNA]</scope>
    <source>
        <strain evidence="1 2">KORDI 51-2</strain>
    </source>
</reference>